<dbReference type="Pfam" id="PF01510">
    <property type="entry name" value="Amidase_2"/>
    <property type="match status" value="1"/>
</dbReference>
<dbReference type="SMART" id="SM00701">
    <property type="entry name" value="PGRP"/>
    <property type="match status" value="1"/>
</dbReference>
<dbReference type="Gene3D" id="3.40.80.10">
    <property type="entry name" value="Peptidoglycan recognition protein-like"/>
    <property type="match status" value="1"/>
</dbReference>
<gene>
    <name evidence="4" type="ORF">NGB36_15780</name>
</gene>
<dbReference type="InterPro" id="IPR036505">
    <property type="entry name" value="Amidase/PGRP_sf"/>
</dbReference>
<comment type="caution">
    <text evidence="4">The sequence shown here is derived from an EMBL/GenBank/DDBJ whole genome shotgun (WGS) entry which is preliminary data.</text>
</comment>
<dbReference type="CDD" id="cd06583">
    <property type="entry name" value="PGRP"/>
    <property type="match status" value="1"/>
</dbReference>
<dbReference type="SUPFAM" id="SSF55846">
    <property type="entry name" value="N-acetylmuramoyl-L-alanine amidase-like"/>
    <property type="match status" value="1"/>
</dbReference>
<accession>A0ABT1PY42</accession>
<keyword evidence="5" id="KW-1185">Reference proteome</keyword>
<dbReference type="Proteomes" id="UP001057702">
    <property type="component" value="Unassembled WGS sequence"/>
</dbReference>
<feature type="domain" description="Peptidoglycan recognition protein family" evidence="3">
    <location>
        <begin position="58"/>
        <end position="208"/>
    </location>
</feature>
<sequence length="264" mass="28244">MSVARRLVMYRIAQATTVVAVSALTARSGARPAPEVNRGPAQGPSLGGKIRLWTAPRPAVVPRAQWQAGQSQDHLPPAHYAPTVQAVIVHQSESGNDYRQRDVGEIIVGIYTDHVGRRGWDDIGYNFLVDKEGTLYEGRHGGIDRPVIGAHANGFNIGTVGIAAIGTYREGAAMPEPMLNAIARLAAWKLGLYGIDPRARVSLTSTSTSDDSRYRRGECVTVDAVLGHCDIDHTDCPGAGLYAMLPLIRATAARLQGRTVTSAS</sequence>
<dbReference type="InterPro" id="IPR015510">
    <property type="entry name" value="PGRP"/>
</dbReference>
<comment type="similarity">
    <text evidence="1">Belongs to the N-acetylmuramoyl-L-alanine amidase 2 family.</text>
</comment>
<reference evidence="4" key="1">
    <citation type="submission" date="2022-06" db="EMBL/GenBank/DDBJ databases">
        <title>Draft genome sequence of Streptomyces sp. RB6PN25 isolated from peat swamp forest in Thailand.</title>
        <authorList>
            <person name="Duangmal K."/>
            <person name="Klaysubun C."/>
        </authorList>
    </citation>
    <scope>NUCLEOTIDE SEQUENCE</scope>
    <source>
        <strain evidence="4">RB6PN25</strain>
    </source>
</reference>
<dbReference type="RefSeq" id="WP_255920938.1">
    <property type="nucleotide sequence ID" value="NZ_JANFNG010000011.1"/>
</dbReference>
<evidence type="ECO:0000256" key="2">
    <source>
        <dbReference type="SAM" id="MobiDB-lite"/>
    </source>
</evidence>
<organism evidence="4 5">
    <name type="scientific">Streptomyces humicola</name>
    <dbReference type="NCBI Taxonomy" id="2953240"/>
    <lineage>
        <taxon>Bacteria</taxon>
        <taxon>Bacillati</taxon>
        <taxon>Actinomycetota</taxon>
        <taxon>Actinomycetes</taxon>
        <taxon>Kitasatosporales</taxon>
        <taxon>Streptomycetaceae</taxon>
        <taxon>Streptomyces</taxon>
    </lineage>
</organism>
<evidence type="ECO:0000313" key="4">
    <source>
        <dbReference type="EMBL" id="MCQ4082028.1"/>
    </source>
</evidence>
<feature type="region of interest" description="Disordered" evidence="2">
    <location>
        <begin position="29"/>
        <end position="48"/>
    </location>
</feature>
<dbReference type="InterPro" id="IPR002502">
    <property type="entry name" value="Amidase_domain"/>
</dbReference>
<name>A0ABT1PY42_9ACTN</name>
<evidence type="ECO:0000256" key="1">
    <source>
        <dbReference type="ARBA" id="ARBA00007553"/>
    </source>
</evidence>
<dbReference type="PANTHER" id="PTHR11022:SF41">
    <property type="entry name" value="PEPTIDOGLYCAN-RECOGNITION PROTEIN LC-RELATED"/>
    <property type="match status" value="1"/>
</dbReference>
<evidence type="ECO:0000259" key="3">
    <source>
        <dbReference type="SMART" id="SM00701"/>
    </source>
</evidence>
<dbReference type="PANTHER" id="PTHR11022">
    <property type="entry name" value="PEPTIDOGLYCAN RECOGNITION PROTEIN"/>
    <property type="match status" value="1"/>
</dbReference>
<dbReference type="InterPro" id="IPR006619">
    <property type="entry name" value="PGRP_domain_met/bac"/>
</dbReference>
<protein>
    <submittedName>
        <fullName evidence="4">Peptidoglycan recognition protein</fullName>
    </submittedName>
</protein>
<evidence type="ECO:0000313" key="5">
    <source>
        <dbReference type="Proteomes" id="UP001057702"/>
    </source>
</evidence>
<dbReference type="EMBL" id="JANFNG010000011">
    <property type="protein sequence ID" value="MCQ4082028.1"/>
    <property type="molecule type" value="Genomic_DNA"/>
</dbReference>
<proteinExistence type="inferred from homology"/>